<dbReference type="Proteomes" id="UP000077115">
    <property type="component" value="Unassembled WGS sequence"/>
</dbReference>
<dbReference type="VEuPathDB" id="FungiDB:BDEG_23386"/>
<dbReference type="CDD" id="cd03013">
    <property type="entry name" value="PRX5_like"/>
    <property type="match status" value="1"/>
</dbReference>
<dbReference type="Pfam" id="PF08534">
    <property type="entry name" value="Redoxin"/>
    <property type="match status" value="1"/>
</dbReference>
<dbReference type="GO" id="GO:0042744">
    <property type="term" value="P:hydrogen peroxide catabolic process"/>
    <property type="evidence" value="ECO:0007669"/>
    <property type="project" value="TreeGrafter"/>
</dbReference>
<keyword evidence="2 8" id="KW-0575">Peroxidase</keyword>
<dbReference type="EMBL" id="DS022303">
    <property type="protein sequence ID" value="OAJ39547.1"/>
    <property type="molecule type" value="Genomic_DNA"/>
</dbReference>
<evidence type="ECO:0000256" key="5">
    <source>
        <dbReference type="ARBA" id="ARBA00023284"/>
    </source>
</evidence>
<dbReference type="AlphaFoldDB" id="A0A177WHF9"/>
<proteinExistence type="inferred from homology"/>
<protein>
    <recommendedName>
        <fullName evidence="6">Thioredoxin-dependent peroxiredoxin</fullName>
    </recommendedName>
</protein>
<evidence type="ECO:0000313" key="11">
    <source>
        <dbReference type="EMBL" id="OAJ39547.1"/>
    </source>
</evidence>
<accession>A0A177WHF9</accession>
<keyword evidence="5 8" id="KW-0676">Redox-active center</keyword>
<feature type="active site" description="Cysteine sulfenic acid (-SOH) intermediate" evidence="7">
    <location>
        <position position="56"/>
    </location>
</feature>
<organism evidence="11 12">
    <name type="scientific">Batrachochytrium dendrobatidis (strain JEL423)</name>
    <dbReference type="NCBI Taxonomy" id="403673"/>
    <lineage>
        <taxon>Eukaryota</taxon>
        <taxon>Fungi</taxon>
        <taxon>Fungi incertae sedis</taxon>
        <taxon>Chytridiomycota</taxon>
        <taxon>Chytridiomycota incertae sedis</taxon>
        <taxon>Chytridiomycetes</taxon>
        <taxon>Rhizophydiales</taxon>
        <taxon>Rhizophydiales incertae sedis</taxon>
        <taxon>Batrachochytrium</taxon>
    </lineage>
</organism>
<evidence type="ECO:0000256" key="4">
    <source>
        <dbReference type="ARBA" id="ARBA00023002"/>
    </source>
</evidence>
<evidence type="ECO:0000256" key="9">
    <source>
        <dbReference type="SAM" id="MobiDB-lite"/>
    </source>
</evidence>
<name>A0A177WHF9_BATDL</name>
<dbReference type="InterPro" id="IPR037944">
    <property type="entry name" value="PRX5-like"/>
</dbReference>
<sequence>MTLKVGDKLPDATFTTSGNPQEHGACALPKPQSTAAVFGNKLVVVFAVPGAFTPTCHLQHLPGFISKYEAFKAKGVDTVACLATNDVFVLDAWGKAEKAGDKILFLADGSGAFTKAIGMELDLVDKGLGVRCQRFAMVVRDGVVKHIAVGELDVSGAEAVLSHL</sequence>
<feature type="region of interest" description="Disordered" evidence="9">
    <location>
        <begin position="1"/>
        <end position="22"/>
    </location>
</feature>
<comment type="function">
    <text evidence="8">Thiol-specific peroxidase that catalyzes the reduction of hydrogen peroxide and organic hydroperoxides to water and alcohols, respectively. Plays a role in cell protection against oxidative stress by detoxifying peroxides.</text>
</comment>
<dbReference type="GO" id="GO:0034599">
    <property type="term" value="P:cellular response to oxidative stress"/>
    <property type="evidence" value="ECO:0007669"/>
    <property type="project" value="InterPro"/>
</dbReference>
<dbReference type="GO" id="GO:0045454">
    <property type="term" value="P:cell redox homeostasis"/>
    <property type="evidence" value="ECO:0007669"/>
    <property type="project" value="TreeGrafter"/>
</dbReference>
<dbReference type="GO" id="GO:0005739">
    <property type="term" value="C:mitochondrion"/>
    <property type="evidence" value="ECO:0007669"/>
    <property type="project" value="TreeGrafter"/>
</dbReference>
<dbReference type="STRING" id="403673.A0A177WHF9"/>
<gene>
    <name evidence="11" type="ORF">BDEG_23386</name>
</gene>
<keyword evidence="4 8" id="KW-0560">Oxidoreductase</keyword>
<reference evidence="11 12" key="2">
    <citation type="submission" date="2016-05" db="EMBL/GenBank/DDBJ databases">
        <title>Lineage-specific infection strategies underlie the spectrum of fungal disease in amphibians.</title>
        <authorList>
            <person name="Cuomo C.A."/>
            <person name="Farrer R.A."/>
            <person name="James T."/>
            <person name="Longcore J."/>
            <person name="Birren B."/>
        </authorList>
    </citation>
    <scope>NUCLEOTIDE SEQUENCE [LARGE SCALE GENOMIC DNA]</scope>
    <source>
        <strain evidence="11 12">JEL423</strain>
    </source>
</reference>
<dbReference type="PROSITE" id="PS51352">
    <property type="entry name" value="THIOREDOXIN_2"/>
    <property type="match status" value="1"/>
</dbReference>
<evidence type="ECO:0000259" key="10">
    <source>
        <dbReference type="PROSITE" id="PS51352"/>
    </source>
</evidence>
<evidence type="ECO:0000256" key="8">
    <source>
        <dbReference type="RuleBase" id="RU366011"/>
    </source>
</evidence>
<evidence type="ECO:0000256" key="2">
    <source>
        <dbReference type="ARBA" id="ARBA00022559"/>
    </source>
</evidence>
<evidence type="ECO:0000313" key="12">
    <source>
        <dbReference type="Proteomes" id="UP000077115"/>
    </source>
</evidence>
<dbReference type="eggNOG" id="KOG0541">
    <property type="taxonomic scope" value="Eukaryota"/>
</dbReference>
<dbReference type="PANTHER" id="PTHR10430:SF16">
    <property type="entry name" value="PEROXIREDOXIN-5, MITOCHONDRIAL"/>
    <property type="match status" value="1"/>
</dbReference>
<reference evidence="11 12" key="1">
    <citation type="submission" date="2006-10" db="EMBL/GenBank/DDBJ databases">
        <title>The Genome Sequence of Batrachochytrium dendrobatidis JEL423.</title>
        <authorList>
            <consortium name="The Broad Institute Genome Sequencing Platform"/>
            <person name="Birren B."/>
            <person name="Lander E."/>
            <person name="Galagan J."/>
            <person name="Cuomo C."/>
            <person name="Devon K."/>
            <person name="Jaffe D."/>
            <person name="Butler J."/>
            <person name="Alvarez P."/>
            <person name="Gnerre S."/>
            <person name="Grabherr M."/>
            <person name="Kleber M."/>
            <person name="Mauceli E."/>
            <person name="Brockman W."/>
            <person name="Young S."/>
            <person name="LaButti K."/>
            <person name="Sykes S."/>
            <person name="DeCaprio D."/>
            <person name="Crawford M."/>
            <person name="Koehrsen M."/>
            <person name="Engels R."/>
            <person name="Montgomery P."/>
            <person name="Pearson M."/>
            <person name="Howarth C."/>
            <person name="Larson L."/>
            <person name="White J."/>
            <person name="O'Leary S."/>
            <person name="Kodira C."/>
            <person name="Zeng Q."/>
            <person name="Yandava C."/>
            <person name="Alvarado L."/>
            <person name="Longcore J."/>
            <person name="James T."/>
        </authorList>
    </citation>
    <scope>NUCLEOTIDE SEQUENCE [LARGE SCALE GENOMIC DNA]</scope>
    <source>
        <strain evidence="11 12">JEL423</strain>
    </source>
</reference>
<dbReference type="FunFam" id="3.40.30.10:FF:000020">
    <property type="entry name" value="Peroxiredoxin"/>
    <property type="match status" value="1"/>
</dbReference>
<evidence type="ECO:0000256" key="1">
    <source>
        <dbReference type="ARBA" id="ARBA00010505"/>
    </source>
</evidence>
<dbReference type="OrthoDB" id="1882547at2759"/>
<dbReference type="GO" id="GO:0005777">
    <property type="term" value="C:peroxisome"/>
    <property type="evidence" value="ECO:0007669"/>
    <property type="project" value="TreeGrafter"/>
</dbReference>
<feature type="domain" description="Thioredoxin" evidence="10">
    <location>
        <begin position="3"/>
        <end position="164"/>
    </location>
</feature>
<evidence type="ECO:0000256" key="7">
    <source>
        <dbReference type="PIRSR" id="PIRSR637944-1"/>
    </source>
</evidence>
<keyword evidence="3 8" id="KW-0049">Antioxidant</keyword>
<dbReference type="InterPro" id="IPR036249">
    <property type="entry name" value="Thioredoxin-like_sf"/>
</dbReference>
<dbReference type="InterPro" id="IPR013740">
    <property type="entry name" value="Redoxin"/>
</dbReference>
<dbReference type="Gene3D" id="3.40.30.10">
    <property type="entry name" value="Glutaredoxin"/>
    <property type="match status" value="1"/>
</dbReference>
<dbReference type="PANTHER" id="PTHR10430">
    <property type="entry name" value="PEROXIREDOXIN"/>
    <property type="match status" value="1"/>
</dbReference>
<dbReference type="InterPro" id="IPR013766">
    <property type="entry name" value="Thioredoxin_domain"/>
</dbReference>
<dbReference type="GO" id="GO:0008379">
    <property type="term" value="F:thioredoxin peroxidase activity"/>
    <property type="evidence" value="ECO:0007669"/>
    <property type="project" value="InterPro"/>
</dbReference>
<dbReference type="SUPFAM" id="SSF52833">
    <property type="entry name" value="Thioredoxin-like"/>
    <property type="match status" value="1"/>
</dbReference>
<feature type="compositionally biased region" description="Basic and acidic residues" evidence="9">
    <location>
        <begin position="1"/>
        <end position="10"/>
    </location>
</feature>
<comment type="similarity">
    <text evidence="1 8">Belongs to the peroxiredoxin family. Prx5 subfamily.</text>
</comment>
<evidence type="ECO:0000256" key="6">
    <source>
        <dbReference type="ARBA" id="ARBA00079296"/>
    </source>
</evidence>
<evidence type="ECO:0000256" key="3">
    <source>
        <dbReference type="ARBA" id="ARBA00022862"/>
    </source>
</evidence>